<dbReference type="Proteomes" id="UP001206236">
    <property type="component" value="Unassembled WGS sequence"/>
</dbReference>
<comment type="subunit">
    <text evidence="2">Homotetramer.</text>
</comment>
<reference evidence="5" key="1">
    <citation type="submission" date="2022-06" db="EMBL/GenBank/DDBJ databases">
        <title>Isolation of gut microbiota from human fecal samples.</title>
        <authorList>
            <person name="Pamer E.G."/>
            <person name="Barat B."/>
            <person name="Waligurski E."/>
            <person name="Medina S."/>
            <person name="Paddock L."/>
            <person name="Mostad J."/>
        </authorList>
    </citation>
    <scope>NUCLEOTIDE SEQUENCE</scope>
    <source>
        <strain evidence="5">DFI.5.57</strain>
    </source>
</reference>
<evidence type="ECO:0000256" key="1">
    <source>
        <dbReference type="ARBA" id="ARBA00023125"/>
    </source>
</evidence>
<dbReference type="PROSITE" id="PS50935">
    <property type="entry name" value="SSB"/>
    <property type="match status" value="1"/>
</dbReference>
<dbReference type="GO" id="GO:0009295">
    <property type="term" value="C:nucleoid"/>
    <property type="evidence" value="ECO:0007669"/>
    <property type="project" value="TreeGrafter"/>
</dbReference>
<dbReference type="GO" id="GO:0003697">
    <property type="term" value="F:single-stranded DNA binding"/>
    <property type="evidence" value="ECO:0007669"/>
    <property type="project" value="UniProtKB-UniRule"/>
</dbReference>
<dbReference type="CDD" id="cd04496">
    <property type="entry name" value="SSB_OBF"/>
    <property type="match status" value="1"/>
</dbReference>
<name>A0AAW5KET7_9FIRM</name>
<feature type="compositionally biased region" description="Low complexity" evidence="4">
    <location>
        <begin position="107"/>
        <end position="157"/>
    </location>
</feature>
<dbReference type="Gene3D" id="2.40.50.140">
    <property type="entry name" value="Nucleic acid-binding proteins"/>
    <property type="match status" value="1"/>
</dbReference>
<dbReference type="InterPro" id="IPR012340">
    <property type="entry name" value="NA-bd_OB-fold"/>
</dbReference>
<dbReference type="GO" id="GO:0006260">
    <property type="term" value="P:DNA replication"/>
    <property type="evidence" value="ECO:0007669"/>
    <property type="project" value="InterPro"/>
</dbReference>
<dbReference type="InterPro" id="IPR000424">
    <property type="entry name" value="Primosome_PriB/ssb"/>
</dbReference>
<dbReference type="AlphaFoldDB" id="A0AAW5KET7"/>
<accession>A0AAW5KET7</accession>
<dbReference type="NCBIfam" id="TIGR00621">
    <property type="entry name" value="ssb"/>
    <property type="match status" value="1"/>
</dbReference>
<feature type="region of interest" description="Disordered" evidence="4">
    <location>
        <begin position="98"/>
        <end position="161"/>
    </location>
</feature>
<dbReference type="Pfam" id="PF00436">
    <property type="entry name" value="SSB"/>
    <property type="match status" value="1"/>
</dbReference>
<dbReference type="RefSeq" id="WP_256321486.1">
    <property type="nucleotide sequence ID" value="NZ_JANGCN010000002.1"/>
</dbReference>
<comment type="caution">
    <text evidence="2">Lacks conserved residue(s) required for the propagation of feature annotation.</text>
</comment>
<dbReference type="EMBL" id="JANGCN010000002">
    <property type="protein sequence ID" value="MCQ5152029.1"/>
    <property type="molecule type" value="Genomic_DNA"/>
</dbReference>
<dbReference type="PIRSF" id="PIRSF002070">
    <property type="entry name" value="SSB"/>
    <property type="match status" value="1"/>
</dbReference>
<sequence>MLNRVILMGRITQDLEVRQTPSGNAVLRFNVAVDRPVRQGAERQADFITCTAWGQRAEFINRYFSKGRMIALEGQIRTGSYDDKNGVKHYTTEVNVDSVSFTGEPKQQGAGNYSNNYGNGGYQQNNYQQNNYQQNNGGYSQPANNSNQNNYNNAPSNDALSIGDLDDFEEVLTDDGVPF</sequence>
<organism evidence="5 6">
    <name type="scientific">Ruminococcus bicirculans</name>
    <name type="common">ex Wegman et al. 2014</name>
    <dbReference type="NCBI Taxonomy" id="1160721"/>
    <lineage>
        <taxon>Bacteria</taxon>
        <taxon>Bacillati</taxon>
        <taxon>Bacillota</taxon>
        <taxon>Clostridia</taxon>
        <taxon>Eubacteriales</taxon>
        <taxon>Oscillospiraceae</taxon>
        <taxon>Ruminococcus</taxon>
    </lineage>
</organism>
<dbReference type="PANTHER" id="PTHR10302:SF27">
    <property type="entry name" value="SINGLE-STRANDED DNA-BINDING PROTEIN"/>
    <property type="match status" value="1"/>
</dbReference>
<evidence type="ECO:0000256" key="2">
    <source>
        <dbReference type="HAMAP-Rule" id="MF_00984"/>
    </source>
</evidence>
<protein>
    <recommendedName>
        <fullName evidence="2 3">Single-stranded DNA-binding protein</fullName>
        <shortName evidence="2">SSB</shortName>
    </recommendedName>
</protein>
<dbReference type="PANTHER" id="PTHR10302">
    <property type="entry name" value="SINGLE-STRANDED DNA-BINDING PROTEIN"/>
    <property type="match status" value="1"/>
</dbReference>
<evidence type="ECO:0000256" key="3">
    <source>
        <dbReference type="PIRNR" id="PIRNR002070"/>
    </source>
</evidence>
<evidence type="ECO:0000313" key="6">
    <source>
        <dbReference type="Proteomes" id="UP001206236"/>
    </source>
</evidence>
<dbReference type="HAMAP" id="MF_00984">
    <property type="entry name" value="SSB"/>
    <property type="match status" value="1"/>
</dbReference>
<dbReference type="SUPFAM" id="SSF50249">
    <property type="entry name" value="Nucleic acid-binding proteins"/>
    <property type="match status" value="1"/>
</dbReference>
<comment type="caution">
    <text evidence="5">The sequence shown here is derived from an EMBL/GenBank/DDBJ whole genome shotgun (WGS) entry which is preliminary data.</text>
</comment>
<evidence type="ECO:0000313" key="5">
    <source>
        <dbReference type="EMBL" id="MCQ5152029.1"/>
    </source>
</evidence>
<evidence type="ECO:0000256" key="4">
    <source>
        <dbReference type="SAM" id="MobiDB-lite"/>
    </source>
</evidence>
<proteinExistence type="inferred from homology"/>
<dbReference type="InterPro" id="IPR011344">
    <property type="entry name" value="ssDNA-bd"/>
</dbReference>
<gene>
    <name evidence="5" type="ORF">NE632_01785</name>
</gene>
<keyword evidence="1 2" id="KW-0238">DNA-binding</keyword>